<accession>A0A4R0NQ67</accession>
<dbReference type="InterPro" id="IPR036388">
    <property type="entry name" value="WH-like_DNA-bd_sf"/>
</dbReference>
<dbReference type="SUPFAM" id="SSF88659">
    <property type="entry name" value="Sigma3 and sigma4 domains of RNA polymerase sigma factors"/>
    <property type="match status" value="1"/>
</dbReference>
<dbReference type="SUPFAM" id="SSF88946">
    <property type="entry name" value="Sigma2 domain of RNA polymerase sigma factors"/>
    <property type="match status" value="1"/>
</dbReference>
<evidence type="ECO:0000256" key="3">
    <source>
        <dbReference type="ARBA" id="ARBA00023082"/>
    </source>
</evidence>
<dbReference type="Pfam" id="PF08281">
    <property type="entry name" value="Sigma70_r4_2"/>
    <property type="match status" value="1"/>
</dbReference>
<evidence type="ECO:0000256" key="1">
    <source>
        <dbReference type="ARBA" id="ARBA00010641"/>
    </source>
</evidence>
<keyword evidence="8" id="KW-1185">Reference proteome</keyword>
<dbReference type="EMBL" id="SJSL01000001">
    <property type="protein sequence ID" value="TCD03180.1"/>
    <property type="molecule type" value="Genomic_DNA"/>
</dbReference>
<dbReference type="PANTHER" id="PTHR43133">
    <property type="entry name" value="RNA POLYMERASE ECF-TYPE SIGMA FACTO"/>
    <property type="match status" value="1"/>
</dbReference>
<evidence type="ECO:0000259" key="5">
    <source>
        <dbReference type="Pfam" id="PF04542"/>
    </source>
</evidence>
<organism evidence="7 8">
    <name type="scientific">Pedobacter psychroterrae</name>
    <dbReference type="NCBI Taxonomy" id="2530453"/>
    <lineage>
        <taxon>Bacteria</taxon>
        <taxon>Pseudomonadati</taxon>
        <taxon>Bacteroidota</taxon>
        <taxon>Sphingobacteriia</taxon>
        <taxon>Sphingobacteriales</taxon>
        <taxon>Sphingobacteriaceae</taxon>
        <taxon>Pedobacter</taxon>
    </lineage>
</organism>
<dbReference type="InterPro" id="IPR013249">
    <property type="entry name" value="RNA_pol_sigma70_r4_t2"/>
</dbReference>
<dbReference type="GO" id="GO:0006352">
    <property type="term" value="P:DNA-templated transcription initiation"/>
    <property type="evidence" value="ECO:0007669"/>
    <property type="project" value="InterPro"/>
</dbReference>
<dbReference type="PANTHER" id="PTHR43133:SF46">
    <property type="entry name" value="RNA POLYMERASE SIGMA-70 FACTOR ECF SUBFAMILY"/>
    <property type="match status" value="1"/>
</dbReference>
<evidence type="ECO:0000259" key="6">
    <source>
        <dbReference type="Pfam" id="PF08281"/>
    </source>
</evidence>
<evidence type="ECO:0000313" key="7">
    <source>
        <dbReference type="EMBL" id="TCD03180.1"/>
    </source>
</evidence>
<sequence length="202" mass="23463">MVKNSLLKRSLMPEYSILSDKELVKHIASGDKIAFSALYRRHWKELFGTASRVLRSEDQAEDVVQDVFLSLWDRRTSVDITGNVLAYLHTGIKYRSLNIIQKNVFERDYVQLLVETIERSEQWNAQELLQLKELQQSVNLVIGRMPTKMRAVYQLSRDKYFTHQQIADELGISKETVKKHIQHALQMLKEAIGPALLLLLLK</sequence>
<dbReference type="Gene3D" id="1.10.10.10">
    <property type="entry name" value="Winged helix-like DNA-binding domain superfamily/Winged helix DNA-binding domain"/>
    <property type="match status" value="1"/>
</dbReference>
<keyword evidence="2" id="KW-0805">Transcription regulation</keyword>
<comment type="similarity">
    <text evidence="1">Belongs to the sigma-70 factor family. ECF subfamily.</text>
</comment>
<dbReference type="Proteomes" id="UP000293347">
    <property type="component" value="Unassembled WGS sequence"/>
</dbReference>
<evidence type="ECO:0000256" key="4">
    <source>
        <dbReference type="ARBA" id="ARBA00023163"/>
    </source>
</evidence>
<feature type="domain" description="RNA polymerase sigma factor 70 region 4 type 2" evidence="6">
    <location>
        <begin position="140"/>
        <end position="188"/>
    </location>
</feature>
<reference evidence="7 8" key="1">
    <citation type="submission" date="2019-02" db="EMBL/GenBank/DDBJ databases">
        <title>Pedobacter sp. RP-1-14 sp. nov., isolated from Arctic soil.</title>
        <authorList>
            <person name="Dahal R.H."/>
        </authorList>
    </citation>
    <scope>NUCLEOTIDE SEQUENCE [LARGE SCALE GENOMIC DNA]</scope>
    <source>
        <strain evidence="7 8">RP-1-14</strain>
    </source>
</reference>
<dbReference type="NCBIfam" id="TIGR02985">
    <property type="entry name" value="Sig70_bacteroi1"/>
    <property type="match status" value="1"/>
</dbReference>
<dbReference type="OrthoDB" id="659569at2"/>
<dbReference type="GO" id="GO:0016987">
    <property type="term" value="F:sigma factor activity"/>
    <property type="evidence" value="ECO:0007669"/>
    <property type="project" value="UniProtKB-KW"/>
</dbReference>
<dbReference type="NCBIfam" id="TIGR02937">
    <property type="entry name" value="sigma70-ECF"/>
    <property type="match status" value="1"/>
</dbReference>
<name>A0A4R0NQ67_9SPHI</name>
<gene>
    <name evidence="7" type="ORF">EZ437_04190</name>
</gene>
<keyword evidence="4" id="KW-0804">Transcription</keyword>
<dbReference type="Pfam" id="PF04542">
    <property type="entry name" value="Sigma70_r2"/>
    <property type="match status" value="1"/>
</dbReference>
<feature type="domain" description="RNA polymerase sigma-70 region 2" evidence="5">
    <location>
        <begin position="38"/>
        <end position="102"/>
    </location>
</feature>
<protein>
    <submittedName>
        <fullName evidence="7">RNA polymerase sigma-70 factor</fullName>
    </submittedName>
</protein>
<dbReference type="Gene3D" id="1.10.1740.10">
    <property type="match status" value="1"/>
</dbReference>
<proteinExistence type="inferred from homology"/>
<keyword evidence="3" id="KW-0731">Sigma factor</keyword>
<dbReference type="InterPro" id="IPR013325">
    <property type="entry name" value="RNA_pol_sigma_r2"/>
</dbReference>
<dbReference type="InterPro" id="IPR014284">
    <property type="entry name" value="RNA_pol_sigma-70_dom"/>
</dbReference>
<dbReference type="InterPro" id="IPR014327">
    <property type="entry name" value="RNA_pol_sigma70_bacteroid"/>
</dbReference>
<evidence type="ECO:0000313" key="8">
    <source>
        <dbReference type="Proteomes" id="UP000293347"/>
    </source>
</evidence>
<dbReference type="InterPro" id="IPR007627">
    <property type="entry name" value="RNA_pol_sigma70_r2"/>
</dbReference>
<dbReference type="AlphaFoldDB" id="A0A4R0NQ67"/>
<comment type="caution">
    <text evidence="7">The sequence shown here is derived from an EMBL/GenBank/DDBJ whole genome shotgun (WGS) entry which is preliminary data.</text>
</comment>
<dbReference type="GO" id="GO:0003677">
    <property type="term" value="F:DNA binding"/>
    <property type="evidence" value="ECO:0007669"/>
    <property type="project" value="InterPro"/>
</dbReference>
<evidence type="ECO:0000256" key="2">
    <source>
        <dbReference type="ARBA" id="ARBA00023015"/>
    </source>
</evidence>
<dbReference type="InterPro" id="IPR039425">
    <property type="entry name" value="RNA_pol_sigma-70-like"/>
</dbReference>
<dbReference type="InterPro" id="IPR013324">
    <property type="entry name" value="RNA_pol_sigma_r3/r4-like"/>
</dbReference>